<reference evidence="2 4" key="1">
    <citation type="submission" date="2017-11" db="EMBL/GenBank/DDBJ databases">
        <title>The genome of Rhizophagus clarus HR1 reveals common genetic basis of auxotrophy among arbuscular mycorrhizal fungi.</title>
        <authorList>
            <person name="Kobayashi Y."/>
        </authorList>
    </citation>
    <scope>NUCLEOTIDE SEQUENCE [LARGE SCALE GENOMIC DNA]</scope>
    <source>
        <strain evidence="2 4">HR1</strain>
    </source>
</reference>
<dbReference type="InterPro" id="IPR039935">
    <property type="entry name" value="YML079W-like"/>
</dbReference>
<dbReference type="Proteomes" id="UP000615446">
    <property type="component" value="Unassembled WGS sequence"/>
</dbReference>
<dbReference type="SUPFAM" id="SSF51182">
    <property type="entry name" value="RmlC-like cupins"/>
    <property type="match status" value="1"/>
</dbReference>
<dbReference type="InterPro" id="IPR011051">
    <property type="entry name" value="RmlC_Cupin_sf"/>
</dbReference>
<proteinExistence type="predicted"/>
<dbReference type="InterPro" id="IPR009327">
    <property type="entry name" value="Cupin_DUF985"/>
</dbReference>
<protein>
    <submittedName>
        <fullName evidence="3">Cupin domain-containing protein</fullName>
    </submittedName>
</protein>
<evidence type="ECO:0000259" key="1">
    <source>
        <dbReference type="Pfam" id="PF06172"/>
    </source>
</evidence>
<feature type="domain" description="DUF985" evidence="1">
    <location>
        <begin position="28"/>
        <end position="169"/>
    </location>
</feature>
<dbReference type="Pfam" id="PF06172">
    <property type="entry name" value="Cupin_5"/>
    <property type="match status" value="1"/>
</dbReference>
<dbReference type="OrthoDB" id="6614653at2759"/>
<organism evidence="2 4">
    <name type="scientific">Rhizophagus clarus</name>
    <dbReference type="NCBI Taxonomy" id="94130"/>
    <lineage>
        <taxon>Eukaryota</taxon>
        <taxon>Fungi</taxon>
        <taxon>Fungi incertae sedis</taxon>
        <taxon>Mucoromycota</taxon>
        <taxon>Glomeromycotina</taxon>
        <taxon>Glomeromycetes</taxon>
        <taxon>Glomerales</taxon>
        <taxon>Glomeraceae</taxon>
        <taxon>Rhizophagus</taxon>
    </lineage>
</organism>
<accession>A0A2Z6RPW6</accession>
<name>A0A2Z6RPW6_9GLOM</name>
<dbReference type="PANTHER" id="PTHR33387:SF3">
    <property type="entry name" value="DUF985 DOMAIN-CONTAINING PROTEIN"/>
    <property type="match status" value="1"/>
</dbReference>
<evidence type="ECO:0000313" key="2">
    <source>
        <dbReference type="EMBL" id="GBC05068.1"/>
    </source>
</evidence>
<dbReference type="InterPro" id="IPR014710">
    <property type="entry name" value="RmlC-like_jellyroll"/>
</dbReference>
<evidence type="ECO:0000313" key="4">
    <source>
        <dbReference type="Proteomes" id="UP000247702"/>
    </source>
</evidence>
<dbReference type="Gene3D" id="2.60.120.10">
    <property type="entry name" value="Jelly Rolls"/>
    <property type="match status" value="1"/>
</dbReference>
<reference evidence="3" key="2">
    <citation type="submission" date="2019-10" db="EMBL/GenBank/DDBJ databases">
        <title>Conservation and host-specific expression of non-tandemly repeated heterogenous ribosome RNA gene in arbuscular mycorrhizal fungi.</title>
        <authorList>
            <person name="Maeda T."/>
            <person name="Kobayashi Y."/>
            <person name="Nakagawa T."/>
            <person name="Ezawa T."/>
            <person name="Yamaguchi K."/>
            <person name="Bino T."/>
            <person name="Nishimoto Y."/>
            <person name="Shigenobu S."/>
            <person name="Kawaguchi M."/>
        </authorList>
    </citation>
    <scope>NUCLEOTIDE SEQUENCE</scope>
    <source>
        <strain evidence="3">HR1</strain>
    </source>
</reference>
<comment type="caution">
    <text evidence="2">The sequence shown here is derived from an EMBL/GenBank/DDBJ whole genome shotgun (WGS) entry which is preliminary data.</text>
</comment>
<evidence type="ECO:0000313" key="3">
    <source>
        <dbReference type="EMBL" id="GES86304.1"/>
    </source>
</evidence>
<dbReference type="EMBL" id="BEXD01003983">
    <property type="protein sequence ID" value="GBC05068.1"/>
    <property type="molecule type" value="Genomic_DNA"/>
</dbReference>
<dbReference type="CDD" id="cd06121">
    <property type="entry name" value="cupin_YML079wp"/>
    <property type="match status" value="1"/>
</dbReference>
<dbReference type="EMBL" id="BLAL01000160">
    <property type="protein sequence ID" value="GES86304.1"/>
    <property type="molecule type" value="Genomic_DNA"/>
</dbReference>
<dbReference type="PANTHER" id="PTHR33387">
    <property type="entry name" value="RMLC-LIKE JELLY ROLL FOLD PROTEIN"/>
    <property type="match status" value="1"/>
</dbReference>
<dbReference type="AlphaFoldDB" id="A0A2Z6RPW6"/>
<dbReference type="Proteomes" id="UP000247702">
    <property type="component" value="Unassembled WGS sequence"/>
</dbReference>
<sequence length="191" mass="22067">MTDNKTPNLLTEEIEKQPVAKEQSFYHLIEKLNLKKHPEGGYYSEIYRDQAIIKKDNLPNEFSGDRNYSTAIYYLLNGNNFSVFHRIKSDEGWHYYIGNTSLKIYEIRNDGELIIHKLGSDIDRGETLFAVVEKGSWFAVELDQQNEDNFTLVGCTAAPGFDKQDFELANSDRLAQQFPQHLAIIRKLART</sequence>
<gene>
    <name evidence="3" type="ORF">RCL2_001336500</name>
    <name evidence="2" type="ORF">RclHR1_06000002</name>
</gene>
<keyword evidence="4" id="KW-1185">Reference proteome</keyword>